<dbReference type="Pfam" id="PF23070">
    <property type="entry name" value="DUF7043"/>
    <property type="match status" value="1"/>
</dbReference>
<dbReference type="Pfam" id="PF23071">
    <property type="entry name" value="DUF7044"/>
    <property type="match status" value="1"/>
</dbReference>
<dbReference type="Pfam" id="PF23069">
    <property type="entry name" value="DUF7042"/>
    <property type="match status" value="1"/>
</dbReference>
<evidence type="ECO:0000259" key="4">
    <source>
        <dbReference type="Pfam" id="PF23070"/>
    </source>
</evidence>
<proteinExistence type="predicted"/>
<dbReference type="PANTHER" id="PTHR22255">
    <property type="entry name" value="LP06548P"/>
    <property type="match status" value="1"/>
</dbReference>
<dbReference type="InterPro" id="IPR055470">
    <property type="entry name" value="DUF7042"/>
</dbReference>
<feature type="domain" description="DUF7042" evidence="3">
    <location>
        <begin position="146"/>
        <end position="299"/>
    </location>
</feature>
<evidence type="ECO:0000313" key="7">
    <source>
        <dbReference type="EMBL" id="EFX85663.1"/>
    </source>
</evidence>
<dbReference type="PhylomeDB" id="E9G5B0"/>
<name>E9G5B0_DAPPU</name>
<organism evidence="7 8">
    <name type="scientific">Daphnia pulex</name>
    <name type="common">Water flea</name>
    <dbReference type="NCBI Taxonomy" id="6669"/>
    <lineage>
        <taxon>Eukaryota</taxon>
        <taxon>Metazoa</taxon>
        <taxon>Ecdysozoa</taxon>
        <taxon>Arthropoda</taxon>
        <taxon>Crustacea</taxon>
        <taxon>Branchiopoda</taxon>
        <taxon>Diplostraca</taxon>
        <taxon>Cladocera</taxon>
        <taxon>Anomopoda</taxon>
        <taxon>Daphniidae</taxon>
        <taxon>Daphnia</taxon>
    </lineage>
</organism>
<gene>
    <name evidence="7" type="ORF">DAPPUDRAFT_313799</name>
</gene>
<dbReference type="eggNOG" id="ENOG502QR46">
    <property type="taxonomic scope" value="Eukaryota"/>
</dbReference>
<evidence type="ECO:0000259" key="5">
    <source>
        <dbReference type="Pfam" id="PF23071"/>
    </source>
</evidence>
<dbReference type="InParanoid" id="E9G5B0"/>
<evidence type="ECO:0000256" key="2">
    <source>
        <dbReference type="SAM" id="SignalP"/>
    </source>
</evidence>
<dbReference type="InterPro" id="IPR055473">
    <property type="entry name" value="DUF7045"/>
</dbReference>
<reference evidence="7 8" key="1">
    <citation type="journal article" date="2011" name="Science">
        <title>The ecoresponsive genome of Daphnia pulex.</title>
        <authorList>
            <person name="Colbourne J.K."/>
            <person name="Pfrender M.E."/>
            <person name="Gilbert D."/>
            <person name="Thomas W.K."/>
            <person name="Tucker A."/>
            <person name="Oakley T.H."/>
            <person name="Tokishita S."/>
            <person name="Aerts A."/>
            <person name="Arnold G.J."/>
            <person name="Basu M.K."/>
            <person name="Bauer D.J."/>
            <person name="Caceres C.E."/>
            <person name="Carmel L."/>
            <person name="Casola C."/>
            <person name="Choi J.H."/>
            <person name="Detter J.C."/>
            <person name="Dong Q."/>
            <person name="Dusheyko S."/>
            <person name="Eads B.D."/>
            <person name="Frohlich T."/>
            <person name="Geiler-Samerotte K.A."/>
            <person name="Gerlach D."/>
            <person name="Hatcher P."/>
            <person name="Jogdeo S."/>
            <person name="Krijgsveld J."/>
            <person name="Kriventseva E.V."/>
            <person name="Kultz D."/>
            <person name="Laforsch C."/>
            <person name="Lindquist E."/>
            <person name="Lopez J."/>
            <person name="Manak J.R."/>
            <person name="Muller J."/>
            <person name="Pangilinan J."/>
            <person name="Patwardhan R.P."/>
            <person name="Pitluck S."/>
            <person name="Pritham E.J."/>
            <person name="Rechtsteiner A."/>
            <person name="Rho M."/>
            <person name="Rogozin I.B."/>
            <person name="Sakarya O."/>
            <person name="Salamov A."/>
            <person name="Schaack S."/>
            <person name="Shapiro H."/>
            <person name="Shiga Y."/>
            <person name="Skalitzky C."/>
            <person name="Smith Z."/>
            <person name="Souvorov A."/>
            <person name="Sung W."/>
            <person name="Tang Z."/>
            <person name="Tsuchiya D."/>
            <person name="Tu H."/>
            <person name="Vos H."/>
            <person name="Wang M."/>
            <person name="Wolf Y.I."/>
            <person name="Yamagata H."/>
            <person name="Yamada T."/>
            <person name="Ye Y."/>
            <person name="Shaw J.R."/>
            <person name="Andrews J."/>
            <person name="Crease T.J."/>
            <person name="Tang H."/>
            <person name="Lucas S.M."/>
            <person name="Robertson H.M."/>
            <person name="Bork P."/>
            <person name="Koonin E.V."/>
            <person name="Zdobnov E.M."/>
            <person name="Grigoriev I.V."/>
            <person name="Lynch M."/>
            <person name="Boore J.L."/>
        </authorList>
    </citation>
    <scope>NUCLEOTIDE SEQUENCE [LARGE SCALE GENOMIC DNA]</scope>
</reference>
<dbReference type="HOGENOM" id="CLU_025466_0_0_1"/>
<feature type="domain" description="DUF7043" evidence="4">
    <location>
        <begin position="312"/>
        <end position="419"/>
    </location>
</feature>
<evidence type="ECO:0000259" key="6">
    <source>
        <dbReference type="Pfam" id="PF23073"/>
    </source>
</evidence>
<dbReference type="OMA" id="FKTYTMK"/>
<dbReference type="KEGG" id="dpx:DAPPUDRAFT_313799"/>
<dbReference type="PANTHER" id="PTHR22255:SF4">
    <property type="entry name" value="CATION-INDEPENDENT MANNOSE-6-PHOSPHATE RECEPTOR"/>
    <property type="match status" value="1"/>
</dbReference>
<evidence type="ECO:0000259" key="3">
    <source>
        <dbReference type="Pfam" id="PF23069"/>
    </source>
</evidence>
<dbReference type="InterPro" id="IPR055472">
    <property type="entry name" value="DUF7044"/>
</dbReference>
<keyword evidence="2" id="KW-0732">Signal</keyword>
<dbReference type="Pfam" id="PF23073">
    <property type="entry name" value="DUF7045"/>
    <property type="match status" value="1"/>
</dbReference>
<dbReference type="InterPro" id="IPR055471">
    <property type="entry name" value="DUF7043"/>
</dbReference>
<dbReference type="AlphaFoldDB" id="E9G5B0"/>
<evidence type="ECO:0000256" key="1">
    <source>
        <dbReference type="SAM" id="MobiDB-lite"/>
    </source>
</evidence>
<dbReference type="Proteomes" id="UP000000305">
    <property type="component" value="Unassembled WGS sequence"/>
</dbReference>
<dbReference type="STRING" id="6669.E9G5B0"/>
<dbReference type="OrthoDB" id="6380161at2759"/>
<feature type="chain" id="PRO_5003236674" evidence="2">
    <location>
        <begin position="21"/>
        <end position="646"/>
    </location>
</feature>
<evidence type="ECO:0000313" key="8">
    <source>
        <dbReference type="Proteomes" id="UP000000305"/>
    </source>
</evidence>
<dbReference type="EMBL" id="GL732532">
    <property type="protein sequence ID" value="EFX85663.1"/>
    <property type="molecule type" value="Genomic_DNA"/>
</dbReference>
<feature type="compositionally biased region" description="Polar residues" evidence="1">
    <location>
        <begin position="595"/>
        <end position="604"/>
    </location>
</feature>
<accession>E9G5B0</accession>
<feature type="signal peptide" evidence="2">
    <location>
        <begin position="1"/>
        <end position="20"/>
    </location>
</feature>
<protein>
    <submittedName>
        <fullName evidence="7">Uncharacterized protein</fullName>
    </submittedName>
</protein>
<feature type="region of interest" description="Disordered" evidence="1">
    <location>
        <begin position="566"/>
        <end position="611"/>
    </location>
</feature>
<feature type="domain" description="DUF7044" evidence="5">
    <location>
        <begin position="21"/>
        <end position="120"/>
    </location>
</feature>
<feature type="domain" description="DUF7045" evidence="6">
    <location>
        <begin position="431"/>
        <end position="531"/>
    </location>
</feature>
<sequence length="646" mass="71749">MAGLIASLWLLASIVTPGLGMCFFPTEFQGEYMTQSSSRGGVNLQYAPISILPESIPVWGVCHRRFGNRVILMDRTGGTNCIRCFELTLRSLNVVQIHTEGLDKCYTTEEAAMATCPTDESIATGKSREIMLYKTKELTGDPVVAQEYCPVNGRFVFTYSVNDGLADDHVNVAENVNECHEPVSELSNCPYGFGLGLRFKRCSFGELEINFQCLGDWIGHNGERYMALLDVQDTQSTTAVTTAGGVGIINGAERRPRYRCAVRVEDPETGKMYVALSSDSTCTNDLKSPKEGYETLVLTSIPQPPLPFEVSTSSCRFPSWAHGQWQDAYVEDDTLIYKDLRNFKTYTLKCMVDDKTLPDDQGKFVVYARTQCGDDFYTCLTVEKRGVNVMEFQLGAETSASYNQSLCQNEKFPQETWVTQGRITVFSEEACPISGEYTGVIPDAVGLCAKLYSDCRNPQRMFYSVSNCHNLSEVYEEREYRCLGKFADRGLTYTYTERRDVLGYECFVGVIINDGELFIKEAGEHCQRDVEPLRMGMKVTRQATCYAPRPSAKPNAIATAATSATSFNPNTNAMHPSVVDSNGVHRPASSLPPHNGNNQPTTIRTWKPATDSPMGSSGYRSVFSSWLLLAAFMAVQLHRITGLQVC</sequence>
<keyword evidence="8" id="KW-1185">Reference proteome</keyword>